<reference evidence="3" key="1">
    <citation type="journal article" date="2019" name="Int. J. Syst. Evol. Microbiol.">
        <title>The Global Catalogue of Microorganisms (GCM) 10K type strain sequencing project: providing services to taxonomists for standard genome sequencing and annotation.</title>
        <authorList>
            <consortium name="The Broad Institute Genomics Platform"/>
            <consortium name="The Broad Institute Genome Sequencing Center for Infectious Disease"/>
            <person name="Wu L."/>
            <person name="Ma J."/>
        </authorList>
    </citation>
    <scope>NUCLEOTIDE SEQUENCE [LARGE SCALE GENOMIC DNA]</scope>
    <source>
        <strain evidence="3">JCM 6486</strain>
    </source>
</reference>
<dbReference type="InterPro" id="IPR036237">
    <property type="entry name" value="Xyl_isomerase-like_sf"/>
</dbReference>
<dbReference type="EMBL" id="BAAACP010000006">
    <property type="protein sequence ID" value="GAA0863282.1"/>
    <property type="molecule type" value="Genomic_DNA"/>
</dbReference>
<dbReference type="RefSeq" id="WP_346043873.1">
    <property type="nucleotide sequence ID" value="NZ_BAAACP010000006.1"/>
</dbReference>
<dbReference type="Proteomes" id="UP001400965">
    <property type="component" value="Unassembled WGS sequence"/>
</dbReference>
<name>A0ABP3XFA4_9FIRM</name>
<dbReference type="SUPFAM" id="SSF51658">
    <property type="entry name" value="Xylose isomerase-like"/>
    <property type="match status" value="1"/>
</dbReference>
<protein>
    <submittedName>
        <fullName evidence="2">TIM barrel protein</fullName>
    </submittedName>
</protein>
<organism evidence="2 3">
    <name type="scientific">Paraclostridium tenue</name>
    <dbReference type="NCBI Taxonomy" id="1737"/>
    <lineage>
        <taxon>Bacteria</taxon>
        <taxon>Bacillati</taxon>
        <taxon>Bacillota</taxon>
        <taxon>Clostridia</taxon>
        <taxon>Peptostreptococcales</taxon>
        <taxon>Peptostreptococcaceae</taxon>
        <taxon>Paraclostridium</taxon>
    </lineage>
</organism>
<accession>A0ABP3XFA4</accession>
<evidence type="ECO:0000313" key="3">
    <source>
        <dbReference type="Proteomes" id="UP001400965"/>
    </source>
</evidence>
<keyword evidence="3" id="KW-1185">Reference proteome</keyword>
<evidence type="ECO:0000259" key="1">
    <source>
        <dbReference type="Pfam" id="PF01261"/>
    </source>
</evidence>
<evidence type="ECO:0000313" key="2">
    <source>
        <dbReference type="EMBL" id="GAA0863282.1"/>
    </source>
</evidence>
<sequence length="246" mass="28538">MRIGIPALVHEISKAIDICKCNKYINHIEIGIDNLDECKQVIKYAKEFEENNISIGIHIPMELNTCENIDYIRGSWIKFILELNKNLSNIDVKYFNMHIGYVITNRFKKNKEKYLNNSIKFFKNLDIDTKIYIENTYTKGGDICNVGTTSYEFEYIFNSIPKIGFCYDTGHNLINKDDFISNLKDKLNLIHLSDNDGIKDLHIGLGKGILSIDSIKDLIKLNPQFIILEINYNDINESVKLLERFI</sequence>
<dbReference type="InterPro" id="IPR013022">
    <property type="entry name" value="Xyl_isomerase-like_TIM-brl"/>
</dbReference>
<gene>
    <name evidence="2" type="ORF">GCM10008917_12040</name>
</gene>
<feature type="domain" description="Xylose isomerase-like TIM barrel" evidence="1">
    <location>
        <begin position="42"/>
        <end position="233"/>
    </location>
</feature>
<dbReference type="Gene3D" id="3.20.20.150">
    <property type="entry name" value="Divalent-metal-dependent TIM barrel enzymes"/>
    <property type="match status" value="1"/>
</dbReference>
<proteinExistence type="predicted"/>
<dbReference type="Pfam" id="PF01261">
    <property type="entry name" value="AP_endonuc_2"/>
    <property type="match status" value="1"/>
</dbReference>
<comment type="caution">
    <text evidence="2">The sequence shown here is derived from an EMBL/GenBank/DDBJ whole genome shotgun (WGS) entry which is preliminary data.</text>
</comment>